<dbReference type="EMBL" id="CP091511">
    <property type="protein sequence ID" value="UOO88497.1"/>
    <property type="molecule type" value="Genomic_DNA"/>
</dbReference>
<evidence type="ECO:0000313" key="14">
    <source>
        <dbReference type="Proteomes" id="UP000832011"/>
    </source>
</evidence>
<dbReference type="PANTHER" id="PTHR43051">
    <property type="entry name" value="POLYNUCLEOTIDE ADENYLYLTRANSFERASE FAMILY PROTEIN"/>
    <property type="match status" value="1"/>
</dbReference>
<dbReference type="Gene3D" id="3.30.460.10">
    <property type="entry name" value="Beta Polymerase, domain 2"/>
    <property type="match status" value="1"/>
</dbReference>
<accession>A0ABY4E4Y8</accession>
<evidence type="ECO:0000259" key="10">
    <source>
        <dbReference type="Pfam" id="PF01743"/>
    </source>
</evidence>
<feature type="domain" description="tRNA nucleotidyltransferase/poly(A) polymerase RNA and SrmB- binding" evidence="12">
    <location>
        <begin position="202"/>
        <end position="261"/>
    </location>
</feature>
<evidence type="ECO:0000256" key="9">
    <source>
        <dbReference type="SAM" id="MobiDB-lite"/>
    </source>
</evidence>
<keyword evidence="2 7" id="KW-0808">Transferase</keyword>
<dbReference type="PANTHER" id="PTHR43051:SF1">
    <property type="entry name" value="POLYNUCLEOTIDE ADENYLYLTRANSFERASE FAMILY PROTEIN"/>
    <property type="match status" value="1"/>
</dbReference>
<dbReference type="InterPro" id="IPR010206">
    <property type="entry name" value="PolA_pol_I"/>
</dbReference>
<comment type="catalytic activity">
    <reaction evidence="7">
        <text>RNA(n) + ATP = RNA(n)-3'-adenine ribonucleotide + diphosphate</text>
        <dbReference type="Rhea" id="RHEA:11332"/>
        <dbReference type="Rhea" id="RHEA-COMP:14527"/>
        <dbReference type="Rhea" id="RHEA-COMP:17347"/>
        <dbReference type="ChEBI" id="CHEBI:30616"/>
        <dbReference type="ChEBI" id="CHEBI:33019"/>
        <dbReference type="ChEBI" id="CHEBI:140395"/>
        <dbReference type="ChEBI" id="CHEBI:173115"/>
        <dbReference type="EC" id="2.7.7.19"/>
    </reaction>
</comment>
<dbReference type="InterPro" id="IPR052191">
    <property type="entry name" value="tRNA_ntf/polyA_polymerase_I"/>
</dbReference>
<feature type="domain" description="Poly A polymerase head" evidence="10">
    <location>
        <begin position="53"/>
        <end position="174"/>
    </location>
</feature>
<reference evidence="13 14" key="1">
    <citation type="journal article" date="2022" name="Res Sq">
        <title>Evolution of multicellular longitudinally dividing oral cavity symbionts (Neisseriaceae).</title>
        <authorList>
            <person name="Nyongesa S."/>
            <person name="Weber P."/>
            <person name="Bernet E."/>
            <person name="Pullido F."/>
            <person name="Nieckarz M."/>
            <person name="Delaby M."/>
            <person name="Nieves C."/>
            <person name="Viehboeck T."/>
            <person name="Krause N."/>
            <person name="Rivera-Millot A."/>
            <person name="Nakamura A."/>
            <person name="Vischer N."/>
            <person name="VanNieuwenhze M."/>
            <person name="Brun Y."/>
            <person name="Cava F."/>
            <person name="Bulgheresi S."/>
            <person name="Veyrier F."/>
        </authorList>
    </citation>
    <scope>NUCLEOTIDE SEQUENCE [LARGE SCALE GENOMIC DNA]</scope>
    <source>
        <strain evidence="13 14">SN4</strain>
    </source>
</reference>
<feature type="compositionally biased region" description="Basic residues" evidence="9">
    <location>
        <begin position="430"/>
        <end position="441"/>
    </location>
</feature>
<keyword evidence="1 7" id="KW-0507">mRNA processing</keyword>
<feature type="domain" description="Polymerase A arginine-rich C-terminal" evidence="11">
    <location>
        <begin position="316"/>
        <end position="438"/>
    </location>
</feature>
<dbReference type="EC" id="2.7.7.19" evidence="7"/>
<comment type="function">
    <text evidence="7">Adds poly(A) tail to the 3' end of many RNAs, which usually targets these RNAs for decay. Plays a significant role in the global control of gene expression, through influencing the rate of transcript degradation, and in the general RNA quality control.</text>
</comment>
<keyword evidence="5 7" id="KW-0694">RNA-binding</keyword>
<organism evidence="13 14">
    <name type="scientific">Vitreoscilla massiliensis</name>
    <dbReference type="NCBI Taxonomy" id="1689272"/>
    <lineage>
        <taxon>Bacteria</taxon>
        <taxon>Pseudomonadati</taxon>
        <taxon>Pseudomonadota</taxon>
        <taxon>Betaproteobacteria</taxon>
        <taxon>Neisseriales</taxon>
        <taxon>Neisseriaceae</taxon>
        <taxon>Vitreoscilla</taxon>
    </lineage>
</organism>
<sequence>MTNKRLRKTAAADGSTVPALVLDGKDFGLSLSRLSNAAQKVVKQLHQSGFDAMVVGGGVRDLMVGLTPKDFDIATNATPEEVRALFKRSRIIGRRFRIVHVMVGPETIEVTTYRGGDEVTQNEQGRIMRDNTFGSQAEDALRRDFTCNALYYDAMANQVIDYHHGVADIKAQRLVMIGEPKQRFREDPVRVLRALRLSTKLGFELDAAIAAVMAECSPWLGAEPPARLVDELIKLLLSGHALACLHNTRRLGIDTSVHPFLQVLIDQDLDEPFIQLALENTDTRIKQGKHVSIGFLLAALLWPKVRSAWQACIASGLKSQFALNEAIEQVRVELDSSSWGLPHRMTAMCREIWQMQAQFDNQRGQRPFRLLAQARFRAAYDFLLLRHEVGEDNTDSVVWWQHFQAVSDDERAAMVQAQPVAIEGEGTPATKKRRRRRKPKTANKSESA</sequence>
<evidence type="ECO:0000256" key="6">
    <source>
        <dbReference type="ARBA" id="ARBA00023163"/>
    </source>
</evidence>
<keyword evidence="13" id="KW-0548">Nucleotidyltransferase</keyword>
<evidence type="ECO:0000313" key="13">
    <source>
        <dbReference type="EMBL" id="UOO88497.1"/>
    </source>
</evidence>
<protein>
    <recommendedName>
        <fullName evidence="7">Poly(A) polymerase I</fullName>
        <shortName evidence="7">PAP I</shortName>
        <ecNumber evidence="7">2.7.7.19</ecNumber>
    </recommendedName>
</protein>
<keyword evidence="3 7" id="KW-0547">Nucleotide-binding</keyword>
<comment type="similarity">
    <text evidence="7 8">Belongs to the tRNA nucleotidyltransferase/poly(A) polymerase family.</text>
</comment>
<feature type="active site" evidence="7">
    <location>
        <position position="70"/>
    </location>
</feature>
<dbReference type="GO" id="GO:1990817">
    <property type="term" value="F:poly(A) RNA polymerase activity"/>
    <property type="evidence" value="ECO:0007669"/>
    <property type="project" value="UniProtKB-EC"/>
</dbReference>
<feature type="region of interest" description="Disordered" evidence="9">
    <location>
        <begin position="417"/>
        <end position="448"/>
    </location>
</feature>
<dbReference type="Pfam" id="PF01743">
    <property type="entry name" value="PolyA_pol"/>
    <property type="match status" value="1"/>
</dbReference>
<dbReference type="NCBIfam" id="TIGR01942">
    <property type="entry name" value="pcnB"/>
    <property type="match status" value="1"/>
</dbReference>
<evidence type="ECO:0000259" key="12">
    <source>
        <dbReference type="Pfam" id="PF12627"/>
    </source>
</evidence>
<evidence type="ECO:0000256" key="1">
    <source>
        <dbReference type="ARBA" id="ARBA00022664"/>
    </source>
</evidence>
<dbReference type="RefSeq" id="WP_058357819.1">
    <property type="nucleotide sequence ID" value="NZ_CABKVG010000010.1"/>
</dbReference>
<gene>
    <name evidence="7 13" type="primary">pcnB</name>
    <name evidence="13" type="ORF">LVJ82_13615</name>
</gene>
<evidence type="ECO:0000256" key="2">
    <source>
        <dbReference type="ARBA" id="ARBA00022679"/>
    </source>
</evidence>
<dbReference type="SUPFAM" id="SSF81891">
    <property type="entry name" value="Poly A polymerase C-terminal region-like"/>
    <property type="match status" value="1"/>
</dbReference>
<evidence type="ECO:0000256" key="5">
    <source>
        <dbReference type="ARBA" id="ARBA00022884"/>
    </source>
</evidence>
<dbReference type="Gene3D" id="1.10.3090.10">
    <property type="entry name" value="cca-adding enzyme, domain 2"/>
    <property type="match status" value="1"/>
</dbReference>
<keyword evidence="4 7" id="KW-0067">ATP-binding</keyword>
<keyword evidence="6 7" id="KW-0804">Transcription</keyword>
<keyword evidence="14" id="KW-1185">Reference proteome</keyword>
<evidence type="ECO:0000256" key="7">
    <source>
        <dbReference type="HAMAP-Rule" id="MF_00957"/>
    </source>
</evidence>
<dbReference type="Pfam" id="PF12627">
    <property type="entry name" value="PolyA_pol_RNAbd"/>
    <property type="match status" value="1"/>
</dbReference>
<evidence type="ECO:0000256" key="8">
    <source>
        <dbReference type="RuleBase" id="RU003953"/>
    </source>
</evidence>
<feature type="active site" evidence="7">
    <location>
        <position position="144"/>
    </location>
</feature>
<evidence type="ECO:0000256" key="4">
    <source>
        <dbReference type="ARBA" id="ARBA00022840"/>
    </source>
</evidence>
<name>A0ABY4E4Y8_9NEIS</name>
<feature type="active site" evidence="7">
    <location>
        <position position="72"/>
    </location>
</feature>
<dbReference type="InterPro" id="IPR002646">
    <property type="entry name" value="PolA_pol_head_dom"/>
</dbReference>
<evidence type="ECO:0000259" key="11">
    <source>
        <dbReference type="Pfam" id="PF12626"/>
    </source>
</evidence>
<evidence type="ECO:0000256" key="3">
    <source>
        <dbReference type="ARBA" id="ARBA00022741"/>
    </source>
</evidence>
<dbReference type="InterPro" id="IPR025866">
    <property type="entry name" value="PolyA_pol_arg_C_dom"/>
</dbReference>
<dbReference type="Pfam" id="PF12626">
    <property type="entry name" value="PolyA_pol_arg_C"/>
    <property type="match status" value="1"/>
</dbReference>
<proteinExistence type="inferred from homology"/>
<dbReference type="CDD" id="cd05398">
    <property type="entry name" value="NT_ClassII-CCAase"/>
    <property type="match status" value="1"/>
</dbReference>
<dbReference type="SUPFAM" id="SSF81301">
    <property type="entry name" value="Nucleotidyltransferase"/>
    <property type="match status" value="1"/>
</dbReference>
<dbReference type="HAMAP" id="MF_00957">
    <property type="entry name" value="PolyA_pol"/>
    <property type="match status" value="1"/>
</dbReference>
<dbReference type="InterPro" id="IPR032828">
    <property type="entry name" value="PolyA_RNA-bd"/>
</dbReference>
<dbReference type="InterPro" id="IPR043519">
    <property type="entry name" value="NT_sf"/>
</dbReference>
<dbReference type="Proteomes" id="UP000832011">
    <property type="component" value="Chromosome"/>
</dbReference>